<dbReference type="AlphaFoldDB" id="A0A4R7D496"/>
<evidence type="ECO:0000313" key="2">
    <source>
        <dbReference type="EMBL" id="TDS14961.1"/>
    </source>
</evidence>
<protein>
    <submittedName>
        <fullName evidence="2">Uncharacterized protein DUF4932</fullName>
    </submittedName>
</protein>
<dbReference type="RefSeq" id="WP_133639971.1">
    <property type="nucleotide sequence ID" value="NZ_SNZV01000003.1"/>
</dbReference>
<dbReference type="OrthoDB" id="1400315at2"/>
<feature type="chain" id="PRO_5020529834" evidence="1">
    <location>
        <begin position="27"/>
        <end position="169"/>
    </location>
</feature>
<reference evidence="2 3" key="1">
    <citation type="submission" date="2019-03" db="EMBL/GenBank/DDBJ databases">
        <title>Genomic Encyclopedia of Type Strains, Phase III (KMG-III): the genomes of soil and plant-associated and newly described type strains.</title>
        <authorList>
            <person name="Whitman W."/>
        </authorList>
    </citation>
    <scope>NUCLEOTIDE SEQUENCE [LARGE SCALE GENOMIC DNA]</scope>
    <source>
        <strain evidence="2 3">CGMCC 1.12801</strain>
    </source>
</reference>
<comment type="caution">
    <text evidence="2">The sequence shown here is derived from an EMBL/GenBank/DDBJ whole genome shotgun (WGS) entry which is preliminary data.</text>
</comment>
<keyword evidence="3" id="KW-1185">Reference proteome</keyword>
<name>A0A4R7D496_9SPHI</name>
<accession>A0A4R7D496</accession>
<keyword evidence="1" id="KW-0732">Signal</keyword>
<organism evidence="2 3">
    <name type="scientific">Sphingobacterium paludis</name>
    <dbReference type="NCBI Taxonomy" id="1476465"/>
    <lineage>
        <taxon>Bacteria</taxon>
        <taxon>Pseudomonadati</taxon>
        <taxon>Bacteroidota</taxon>
        <taxon>Sphingobacteriia</taxon>
        <taxon>Sphingobacteriales</taxon>
        <taxon>Sphingobacteriaceae</taxon>
        <taxon>Sphingobacterium</taxon>
    </lineage>
</organism>
<evidence type="ECO:0000313" key="3">
    <source>
        <dbReference type="Proteomes" id="UP000294752"/>
    </source>
</evidence>
<dbReference type="Proteomes" id="UP000294752">
    <property type="component" value="Unassembled WGS sequence"/>
</dbReference>
<dbReference type="EMBL" id="SNZV01000003">
    <property type="protein sequence ID" value="TDS14961.1"/>
    <property type="molecule type" value="Genomic_DNA"/>
</dbReference>
<gene>
    <name evidence="2" type="ORF">B0I21_103463</name>
</gene>
<sequence>MKSKIILCIVLAALCLSTGLYGRAHEQPIYQQPVVEVEGVRFTIDPRIELFHTLEVLQGIPLVNFVEIEYKQHILSYFKTYKNLAIFDYLSKNPMYGGIFSTIDGPIWFLLHLTEDLEWRDDIPDFETFDPKVDSLRLLMQDFVAETKYEDFFNAQRAFYDISPIEFTL</sequence>
<proteinExistence type="predicted"/>
<feature type="signal peptide" evidence="1">
    <location>
        <begin position="1"/>
        <end position="26"/>
    </location>
</feature>
<evidence type="ECO:0000256" key="1">
    <source>
        <dbReference type="SAM" id="SignalP"/>
    </source>
</evidence>